<evidence type="ECO:0000313" key="2">
    <source>
        <dbReference type="EMBL" id="KKL14853.1"/>
    </source>
</evidence>
<dbReference type="AlphaFoldDB" id="A0A0F9DSG2"/>
<protein>
    <recommendedName>
        <fullName evidence="1">Helicase C-terminal domain-containing protein</fullName>
    </recommendedName>
</protein>
<dbReference type="InterPro" id="IPR027417">
    <property type="entry name" value="P-loop_NTPase"/>
</dbReference>
<organism evidence="2">
    <name type="scientific">marine sediment metagenome</name>
    <dbReference type="NCBI Taxonomy" id="412755"/>
    <lineage>
        <taxon>unclassified sequences</taxon>
        <taxon>metagenomes</taxon>
        <taxon>ecological metagenomes</taxon>
    </lineage>
</organism>
<dbReference type="InterPro" id="IPR000330">
    <property type="entry name" value="SNF2_N"/>
</dbReference>
<dbReference type="PROSITE" id="PS51194">
    <property type="entry name" value="HELICASE_CTER"/>
    <property type="match status" value="1"/>
</dbReference>
<accession>A0A0F9DSG2</accession>
<name>A0A0F9DSG2_9ZZZZ</name>
<dbReference type="InterPro" id="IPR001650">
    <property type="entry name" value="Helicase_C-like"/>
</dbReference>
<dbReference type="EMBL" id="LAZR01040292">
    <property type="protein sequence ID" value="KKL14853.1"/>
    <property type="molecule type" value="Genomic_DNA"/>
</dbReference>
<dbReference type="SUPFAM" id="SSF52540">
    <property type="entry name" value="P-loop containing nucleoside triphosphate hydrolases"/>
    <property type="match status" value="1"/>
</dbReference>
<dbReference type="InterPro" id="IPR050496">
    <property type="entry name" value="SNF2_RAD54_helicase_repair"/>
</dbReference>
<gene>
    <name evidence="2" type="ORF">LCGC14_2511490</name>
</gene>
<feature type="non-terminal residue" evidence="2">
    <location>
        <position position="1"/>
    </location>
</feature>
<evidence type="ECO:0000259" key="1">
    <source>
        <dbReference type="PROSITE" id="PS51194"/>
    </source>
</evidence>
<feature type="domain" description="Helicase C-terminal" evidence="1">
    <location>
        <begin position="167"/>
        <end position="319"/>
    </location>
</feature>
<proteinExistence type="predicted"/>
<reference evidence="2" key="1">
    <citation type="journal article" date="2015" name="Nature">
        <title>Complex archaea that bridge the gap between prokaryotes and eukaryotes.</title>
        <authorList>
            <person name="Spang A."/>
            <person name="Saw J.H."/>
            <person name="Jorgensen S.L."/>
            <person name="Zaremba-Niedzwiedzka K."/>
            <person name="Martijn J."/>
            <person name="Lind A.E."/>
            <person name="van Eijk R."/>
            <person name="Schleper C."/>
            <person name="Guy L."/>
            <person name="Ettema T.J."/>
        </authorList>
    </citation>
    <scope>NUCLEOTIDE SEQUENCE</scope>
</reference>
<sequence length="322" mass="37665">YKTAAKPIPHRYVLSGTPAPNDESEYWAQIKMITGAGNDCFNMNYYAFRSKYFNSIALGLTGQKMFKFRRSMQKEFMEAMKPVTHIVSKEDALDLPEQTHLIRKVFLSKEERKAYDTMRDDLVLRFKDEMVLSQTALTEVMKLRQLTSGFVYGENETYRTGQSKIKELDGLLEEIGNHQVIIWVNFRYEIRRLIARLSGQIVIDNNEPYIPDCGALWSETKDRDQVIKDFKDNKFQYLIANPQSAAHGLTFTNCKYAVYFSLNYSYELQKQSQDRIHRIGQEHSTTYYYLLADKTVDEMIYKTLLRKGDLSKMVLDYLKKGK</sequence>
<dbReference type="PANTHER" id="PTHR45629:SF7">
    <property type="entry name" value="DNA EXCISION REPAIR PROTEIN ERCC-6-RELATED"/>
    <property type="match status" value="1"/>
</dbReference>
<dbReference type="Gene3D" id="3.40.50.300">
    <property type="entry name" value="P-loop containing nucleotide triphosphate hydrolases"/>
    <property type="match status" value="1"/>
</dbReference>
<dbReference type="PANTHER" id="PTHR45629">
    <property type="entry name" value="SNF2/RAD54 FAMILY MEMBER"/>
    <property type="match status" value="1"/>
</dbReference>
<dbReference type="Pfam" id="PF00176">
    <property type="entry name" value="SNF2-rel_dom"/>
    <property type="match status" value="1"/>
</dbReference>
<dbReference type="GO" id="GO:0005524">
    <property type="term" value="F:ATP binding"/>
    <property type="evidence" value="ECO:0007669"/>
    <property type="project" value="InterPro"/>
</dbReference>
<comment type="caution">
    <text evidence="2">The sequence shown here is derived from an EMBL/GenBank/DDBJ whole genome shotgun (WGS) entry which is preliminary data.</text>
</comment>
<dbReference type="Pfam" id="PF00271">
    <property type="entry name" value="Helicase_C"/>
    <property type="match status" value="1"/>
</dbReference>